<keyword evidence="3" id="KW-1185">Reference proteome</keyword>
<reference evidence="2 3" key="1">
    <citation type="submission" date="2017-08" db="EMBL/GenBank/DDBJ databases">
        <authorList>
            <person name="de Groot N.N."/>
        </authorList>
    </citation>
    <scope>NUCLEOTIDE SEQUENCE [LARGE SCALE GENOMIC DNA]</scope>
    <source>
        <strain evidence="2 3">JC85</strain>
    </source>
</reference>
<dbReference type="AlphaFoldDB" id="A0A285UU75"/>
<accession>A0A285UU75</accession>
<sequence>MSLQLARYLKDFSPPRQTQSPFPRDSALGGPAAAPQALFDLSVPESPVDIEAERAKAFAEGRAEAEAELSRAHREEMEAMQAAHTASLAELRDSYEKQAAAMIAERISAMSDTVADLLASQAANVLAPVLDEVLARKAVADLATMIRSGCHEGEGLVVTVKGPSHLYEMLLSHFEGHAPLFRHLEAADLDLSAEFGDTVLVTRMAAWADTVRRVLA</sequence>
<dbReference type="RefSeq" id="WP_097141949.1">
    <property type="nucleotide sequence ID" value="NZ_OBQD01000015.1"/>
</dbReference>
<evidence type="ECO:0000256" key="1">
    <source>
        <dbReference type="SAM" id="MobiDB-lite"/>
    </source>
</evidence>
<evidence type="ECO:0000313" key="2">
    <source>
        <dbReference type="EMBL" id="SOC45390.1"/>
    </source>
</evidence>
<name>A0A285UU75_9HYPH</name>
<organism evidence="2 3">
    <name type="scientific">Rhizobium subbaraonis</name>
    <dbReference type="NCBI Taxonomy" id="908946"/>
    <lineage>
        <taxon>Bacteria</taxon>
        <taxon>Pseudomonadati</taxon>
        <taxon>Pseudomonadota</taxon>
        <taxon>Alphaproteobacteria</taxon>
        <taxon>Hyphomicrobiales</taxon>
        <taxon>Rhizobiaceae</taxon>
        <taxon>Rhizobium/Agrobacterium group</taxon>
        <taxon>Rhizobium</taxon>
    </lineage>
</organism>
<evidence type="ECO:0000313" key="3">
    <source>
        <dbReference type="Proteomes" id="UP000219167"/>
    </source>
</evidence>
<dbReference type="Proteomes" id="UP000219167">
    <property type="component" value="Unassembled WGS sequence"/>
</dbReference>
<dbReference type="OrthoDB" id="8276977at2"/>
<feature type="region of interest" description="Disordered" evidence="1">
    <location>
        <begin position="9"/>
        <end position="33"/>
    </location>
</feature>
<dbReference type="EMBL" id="OBQD01000015">
    <property type="protein sequence ID" value="SOC45390.1"/>
    <property type="molecule type" value="Genomic_DNA"/>
</dbReference>
<proteinExistence type="predicted"/>
<gene>
    <name evidence="2" type="ORF">SAMN05892877_11570</name>
</gene>
<protein>
    <submittedName>
        <fullName evidence="2">Uncharacterized protein</fullName>
    </submittedName>
</protein>